<evidence type="ECO:0000256" key="7">
    <source>
        <dbReference type="SAM" id="MobiDB-lite"/>
    </source>
</evidence>
<evidence type="ECO:0000256" key="5">
    <source>
        <dbReference type="ARBA" id="ARBA00023242"/>
    </source>
</evidence>
<dbReference type="Pfam" id="PF00538">
    <property type="entry name" value="Linker_histone"/>
    <property type="match status" value="1"/>
</dbReference>
<name>A0ABD0LAH2_9CAEN</name>
<dbReference type="InterPro" id="IPR036390">
    <property type="entry name" value="WH_DNA-bd_sf"/>
</dbReference>
<accession>A0ABD0LAH2</accession>
<sequence length="227" mass="23935">MADVAAAPSVLSEGTKTAVDPKPSTSKKSTSSVKKAGLTRRTSPPPEHPKYSVMIASAILTLKERGGSSRQAILKYIRSKYNLGPETAKINSRLKIALKAGVKSGHLKQSKGTGAAGSFRLGERKRATDRKSTLTKKARKPKSAAQIKKQKPKSTSKKPAKKPKSPAKKAAVKKTLKVKSPAKKSGAKKPKASAAKAKPKPKSPAKKAASSKPRKPAAAAKKAAKKY</sequence>
<organism evidence="9 10">
    <name type="scientific">Batillaria attramentaria</name>
    <dbReference type="NCBI Taxonomy" id="370345"/>
    <lineage>
        <taxon>Eukaryota</taxon>
        <taxon>Metazoa</taxon>
        <taxon>Spiralia</taxon>
        <taxon>Lophotrochozoa</taxon>
        <taxon>Mollusca</taxon>
        <taxon>Gastropoda</taxon>
        <taxon>Caenogastropoda</taxon>
        <taxon>Sorbeoconcha</taxon>
        <taxon>Cerithioidea</taxon>
        <taxon>Batillariidae</taxon>
        <taxon>Batillaria</taxon>
    </lineage>
</organism>
<keyword evidence="4 6" id="KW-0238">DNA-binding</keyword>
<dbReference type="InterPro" id="IPR005818">
    <property type="entry name" value="Histone_H1/H5_H15"/>
</dbReference>
<comment type="caution">
    <text evidence="9">The sequence shown here is derived from an EMBL/GenBank/DDBJ whole genome shotgun (WGS) entry which is preliminary data.</text>
</comment>
<dbReference type="PANTHER" id="PTHR11467:SF36">
    <property type="entry name" value="HISTONE 24-RELATED"/>
    <property type="match status" value="1"/>
</dbReference>
<protein>
    <recommendedName>
        <fullName evidence="8">H15 domain-containing protein</fullName>
    </recommendedName>
</protein>
<dbReference type="GO" id="GO:0003677">
    <property type="term" value="F:DNA binding"/>
    <property type="evidence" value="ECO:0007669"/>
    <property type="project" value="UniProtKB-KW"/>
</dbReference>
<feature type="compositionally biased region" description="Low complexity" evidence="7">
    <location>
        <begin position="206"/>
        <end position="221"/>
    </location>
</feature>
<dbReference type="PRINTS" id="PR00624">
    <property type="entry name" value="HISTONEH5"/>
</dbReference>
<keyword evidence="5 6" id="KW-0539">Nucleus</keyword>
<feature type="compositionally biased region" description="Basic residues" evidence="7">
    <location>
        <begin position="133"/>
        <end position="205"/>
    </location>
</feature>
<dbReference type="AlphaFoldDB" id="A0ABD0LAH2"/>
<feature type="region of interest" description="Disordered" evidence="7">
    <location>
        <begin position="101"/>
        <end position="227"/>
    </location>
</feature>
<comment type="similarity">
    <text evidence="6">Belongs to the histone H1/H5 family.</text>
</comment>
<evidence type="ECO:0000313" key="9">
    <source>
        <dbReference type="EMBL" id="KAK7496387.1"/>
    </source>
</evidence>
<dbReference type="GO" id="GO:0005694">
    <property type="term" value="C:chromosome"/>
    <property type="evidence" value="ECO:0007669"/>
    <property type="project" value="UniProtKB-SubCell"/>
</dbReference>
<feature type="region of interest" description="Disordered" evidence="7">
    <location>
        <begin position="1"/>
        <end position="50"/>
    </location>
</feature>
<dbReference type="GO" id="GO:0005634">
    <property type="term" value="C:nucleus"/>
    <property type="evidence" value="ECO:0007669"/>
    <property type="project" value="UniProtKB-SubCell"/>
</dbReference>
<evidence type="ECO:0000256" key="4">
    <source>
        <dbReference type="ARBA" id="ARBA00023125"/>
    </source>
</evidence>
<proteinExistence type="inferred from homology"/>
<dbReference type="Gene3D" id="1.10.10.10">
    <property type="entry name" value="Winged helix-like DNA-binding domain superfamily/Winged helix DNA-binding domain"/>
    <property type="match status" value="1"/>
</dbReference>
<comment type="subcellular location">
    <subcellularLocation>
        <location evidence="2">Chromosome</location>
    </subcellularLocation>
    <subcellularLocation>
        <location evidence="1 6">Nucleus</location>
    </subcellularLocation>
</comment>
<feature type="compositionally biased region" description="Basic and acidic residues" evidence="7">
    <location>
        <begin position="121"/>
        <end position="132"/>
    </location>
</feature>
<dbReference type="PROSITE" id="PS51504">
    <property type="entry name" value="H15"/>
    <property type="match status" value="1"/>
</dbReference>
<keyword evidence="3 6" id="KW-0158">Chromosome</keyword>
<feature type="domain" description="H15" evidence="8">
    <location>
        <begin position="47"/>
        <end position="123"/>
    </location>
</feature>
<reference evidence="9 10" key="1">
    <citation type="journal article" date="2023" name="Sci. Data">
        <title>Genome assembly of the Korean intertidal mud-creeper Batillaria attramentaria.</title>
        <authorList>
            <person name="Patra A.K."/>
            <person name="Ho P.T."/>
            <person name="Jun S."/>
            <person name="Lee S.J."/>
            <person name="Kim Y."/>
            <person name="Won Y.J."/>
        </authorList>
    </citation>
    <scope>NUCLEOTIDE SEQUENCE [LARGE SCALE GENOMIC DNA]</scope>
    <source>
        <strain evidence="9">Wonlab-2016</strain>
    </source>
</reference>
<evidence type="ECO:0000313" key="10">
    <source>
        <dbReference type="Proteomes" id="UP001519460"/>
    </source>
</evidence>
<dbReference type="CDD" id="cd00073">
    <property type="entry name" value="H15"/>
    <property type="match status" value="1"/>
</dbReference>
<dbReference type="InterPro" id="IPR036388">
    <property type="entry name" value="WH-like_DNA-bd_sf"/>
</dbReference>
<evidence type="ECO:0000256" key="6">
    <source>
        <dbReference type="RuleBase" id="RU003894"/>
    </source>
</evidence>
<dbReference type="FunFam" id="1.10.10.10:FF:000140">
    <property type="entry name" value="Histone H1.0"/>
    <property type="match status" value="1"/>
</dbReference>
<feature type="compositionally biased region" description="Low complexity" evidence="7">
    <location>
        <begin position="21"/>
        <end position="35"/>
    </location>
</feature>
<evidence type="ECO:0000256" key="2">
    <source>
        <dbReference type="ARBA" id="ARBA00004286"/>
    </source>
</evidence>
<gene>
    <name evidence="9" type="ORF">BaRGS_00012309</name>
</gene>
<dbReference type="PANTHER" id="PTHR11467">
    <property type="entry name" value="HISTONE H1"/>
    <property type="match status" value="1"/>
</dbReference>
<evidence type="ECO:0000256" key="1">
    <source>
        <dbReference type="ARBA" id="ARBA00004123"/>
    </source>
</evidence>
<evidence type="ECO:0000256" key="3">
    <source>
        <dbReference type="ARBA" id="ARBA00022454"/>
    </source>
</evidence>
<dbReference type="SUPFAM" id="SSF46785">
    <property type="entry name" value="Winged helix' DNA-binding domain"/>
    <property type="match status" value="1"/>
</dbReference>
<keyword evidence="10" id="KW-1185">Reference proteome</keyword>
<dbReference type="InterPro" id="IPR005819">
    <property type="entry name" value="H1/H5"/>
</dbReference>
<evidence type="ECO:0000259" key="8">
    <source>
        <dbReference type="PROSITE" id="PS51504"/>
    </source>
</evidence>
<dbReference type="SMART" id="SM00526">
    <property type="entry name" value="H15"/>
    <property type="match status" value="1"/>
</dbReference>
<dbReference type="Proteomes" id="UP001519460">
    <property type="component" value="Unassembled WGS sequence"/>
</dbReference>
<dbReference type="EMBL" id="JACVVK020000067">
    <property type="protein sequence ID" value="KAK7496387.1"/>
    <property type="molecule type" value="Genomic_DNA"/>
</dbReference>